<evidence type="ECO:0000256" key="4">
    <source>
        <dbReference type="ARBA" id="ARBA00023163"/>
    </source>
</evidence>
<dbReference type="PROSITE" id="PS50931">
    <property type="entry name" value="HTH_LYSR"/>
    <property type="match status" value="1"/>
</dbReference>
<dbReference type="GO" id="GO:0003700">
    <property type="term" value="F:DNA-binding transcription factor activity"/>
    <property type="evidence" value="ECO:0007669"/>
    <property type="project" value="InterPro"/>
</dbReference>
<dbReference type="Pfam" id="PF03466">
    <property type="entry name" value="LysR_substrate"/>
    <property type="match status" value="1"/>
</dbReference>
<keyword evidence="4" id="KW-0804">Transcription</keyword>
<dbReference type="GO" id="GO:0043565">
    <property type="term" value="F:sequence-specific DNA binding"/>
    <property type="evidence" value="ECO:0007669"/>
    <property type="project" value="TreeGrafter"/>
</dbReference>
<dbReference type="Gene3D" id="3.40.190.290">
    <property type="match status" value="1"/>
</dbReference>
<evidence type="ECO:0000313" key="6">
    <source>
        <dbReference type="EMBL" id="RUO54767.1"/>
    </source>
</evidence>
<keyword evidence="7" id="KW-1185">Reference proteome</keyword>
<protein>
    <recommendedName>
        <fullName evidence="5">HTH lysR-type domain-containing protein</fullName>
    </recommendedName>
</protein>
<evidence type="ECO:0000256" key="2">
    <source>
        <dbReference type="ARBA" id="ARBA00023015"/>
    </source>
</evidence>
<evidence type="ECO:0000259" key="5">
    <source>
        <dbReference type="PROSITE" id="PS50931"/>
    </source>
</evidence>
<evidence type="ECO:0000313" key="7">
    <source>
        <dbReference type="Proteomes" id="UP000287198"/>
    </source>
</evidence>
<dbReference type="GO" id="GO:0006351">
    <property type="term" value="P:DNA-templated transcription"/>
    <property type="evidence" value="ECO:0007669"/>
    <property type="project" value="TreeGrafter"/>
</dbReference>
<dbReference type="InterPro" id="IPR036390">
    <property type="entry name" value="WH_DNA-bd_sf"/>
</dbReference>
<keyword evidence="3" id="KW-0238">DNA-binding</keyword>
<accession>A0A432Y1E6</accession>
<dbReference type="Pfam" id="PF00126">
    <property type="entry name" value="HTH_1"/>
    <property type="match status" value="1"/>
</dbReference>
<gene>
    <name evidence="6" type="ORF">CWI69_05015</name>
</gene>
<dbReference type="PANTHER" id="PTHR30537:SF5">
    <property type="entry name" value="HTH-TYPE TRANSCRIPTIONAL ACTIVATOR TTDR-RELATED"/>
    <property type="match status" value="1"/>
</dbReference>
<dbReference type="InterPro" id="IPR000847">
    <property type="entry name" value="LysR_HTH_N"/>
</dbReference>
<dbReference type="Gene3D" id="1.10.10.10">
    <property type="entry name" value="Winged helix-like DNA-binding domain superfamily/Winged helix DNA-binding domain"/>
    <property type="match status" value="1"/>
</dbReference>
<dbReference type="AlphaFoldDB" id="A0A432Y1E6"/>
<dbReference type="InterPro" id="IPR058163">
    <property type="entry name" value="LysR-type_TF_proteobact-type"/>
</dbReference>
<keyword evidence="2" id="KW-0805">Transcription regulation</keyword>
<comment type="similarity">
    <text evidence="1">Belongs to the LysR transcriptional regulatory family.</text>
</comment>
<dbReference type="SUPFAM" id="SSF46785">
    <property type="entry name" value="Winged helix' DNA-binding domain"/>
    <property type="match status" value="1"/>
</dbReference>
<dbReference type="SUPFAM" id="SSF53850">
    <property type="entry name" value="Periplasmic binding protein-like II"/>
    <property type="match status" value="1"/>
</dbReference>
<evidence type="ECO:0000256" key="3">
    <source>
        <dbReference type="ARBA" id="ARBA00023125"/>
    </source>
</evidence>
<feature type="domain" description="HTH lysR-type" evidence="5">
    <location>
        <begin position="10"/>
        <end position="67"/>
    </location>
</feature>
<dbReference type="InterPro" id="IPR005119">
    <property type="entry name" value="LysR_subst-bd"/>
</dbReference>
<dbReference type="PRINTS" id="PR00039">
    <property type="entry name" value="HTHLYSR"/>
</dbReference>
<comment type="caution">
    <text evidence="6">The sequence shown here is derived from an EMBL/GenBank/DDBJ whole genome shotgun (WGS) entry which is preliminary data.</text>
</comment>
<dbReference type="OrthoDB" id="8885940at2"/>
<dbReference type="FunFam" id="1.10.10.10:FF:000001">
    <property type="entry name" value="LysR family transcriptional regulator"/>
    <property type="match status" value="1"/>
</dbReference>
<proteinExistence type="inferred from homology"/>
<organism evidence="6 7">
    <name type="scientific">Pseudidiomarina halophila</name>
    <dbReference type="NCBI Taxonomy" id="1449799"/>
    <lineage>
        <taxon>Bacteria</taxon>
        <taxon>Pseudomonadati</taxon>
        <taxon>Pseudomonadota</taxon>
        <taxon>Gammaproteobacteria</taxon>
        <taxon>Alteromonadales</taxon>
        <taxon>Idiomarinaceae</taxon>
        <taxon>Pseudidiomarina</taxon>
    </lineage>
</organism>
<dbReference type="EMBL" id="PIPW01000001">
    <property type="protein sequence ID" value="RUO54767.1"/>
    <property type="molecule type" value="Genomic_DNA"/>
</dbReference>
<dbReference type="CDD" id="cd08422">
    <property type="entry name" value="PBP2_CrgA_like"/>
    <property type="match status" value="1"/>
</dbReference>
<dbReference type="Proteomes" id="UP000287198">
    <property type="component" value="Unassembled WGS sequence"/>
</dbReference>
<dbReference type="PANTHER" id="PTHR30537">
    <property type="entry name" value="HTH-TYPE TRANSCRIPTIONAL REGULATOR"/>
    <property type="match status" value="1"/>
</dbReference>
<dbReference type="InterPro" id="IPR036388">
    <property type="entry name" value="WH-like_DNA-bd_sf"/>
</dbReference>
<sequence length="305" mass="34218">MATMVLTMLERFADMAVFAAIMETGSFTRAAQQLELSKSAVSKAIARLEEQLQTKLLIRTTRKLSPTVAGLDFYQHCREIVQEADLAYEHIGAMRSVPSGRVTLTAPVNYGATRIAPLMPELLERYPEIDIDLQLTNRLVDLVDEKVDIAIRCGALKDSNFYFRKVAPLSIVLVGSRGYFARHPKPKHPDELSYKAGLHQCITDSARVTDKQWRFYNDGELLQVTVNGRFAVSDNRAMRAALLADLGLAYMPSYSLNEMITAGEIETALDDFMPQPVPVHLLYPERKYTTAAVTVVLDYLQQRLS</sequence>
<evidence type="ECO:0000256" key="1">
    <source>
        <dbReference type="ARBA" id="ARBA00009437"/>
    </source>
</evidence>
<reference evidence="7" key="1">
    <citation type="journal article" date="2018" name="Front. Microbiol.">
        <title>Genome-Based Analysis Reveals the Taxonomy and Diversity of the Family Idiomarinaceae.</title>
        <authorList>
            <person name="Liu Y."/>
            <person name="Lai Q."/>
            <person name="Shao Z."/>
        </authorList>
    </citation>
    <scope>NUCLEOTIDE SEQUENCE [LARGE SCALE GENOMIC DNA]</scope>
    <source>
        <strain evidence="7">BH195</strain>
    </source>
</reference>
<name>A0A432Y1E6_9GAMM</name>